<dbReference type="Pfam" id="PF13909">
    <property type="entry name" value="zf-H2C2_5"/>
    <property type="match status" value="1"/>
</dbReference>
<dbReference type="AlphaFoldDB" id="A0AAN8X4G0"/>
<accession>A0AAN8X4G0</accession>
<proteinExistence type="inferred from homology"/>
<name>A0AAN8X4G0_HALRR</name>
<dbReference type="FunFam" id="3.30.160.60:FF:000100">
    <property type="entry name" value="Zinc finger 45-like"/>
    <property type="match status" value="1"/>
</dbReference>
<keyword evidence="3 7" id="KW-0863">Zinc-finger</keyword>
<dbReference type="PANTHER" id="PTHR24388">
    <property type="entry name" value="ZINC FINGER PROTEIN"/>
    <property type="match status" value="1"/>
</dbReference>
<dbReference type="PROSITE" id="PS01359">
    <property type="entry name" value="ZF_PHD_1"/>
    <property type="match status" value="1"/>
</dbReference>
<dbReference type="SMART" id="SM00355">
    <property type="entry name" value="ZnF_C2H2"/>
    <property type="match status" value="2"/>
</dbReference>
<evidence type="ECO:0000256" key="2">
    <source>
        <dbReference type="ARBA" id="ARBA00022737"/>
    </source>
</evidence>
<gene>
    <name evidence="10" type="ORF">SK128_024778</name>
</gene>
<keyword evidence="1" id="KW-0479">Metal-binding</keyword>
<dbReference type="GO" id="GO:0000981">
    <property type="term" value="F:DNA-binding transcription factor activity, RNA polymerase II-specific"/>
    <property type="evidence" value="ECO:0007669"/>
    <property type="project" value="TreeGrafter"/>
</dbReference>
<dbReference type="InterPro" id="IPR011011">
    <property type="entry name" value="Znf_FYVE_PHD"/>
</dbReference>
<keyword evidence="5" id="KW-0539">Nucleus</keyword>
<comment type="caution">
    <text evidence="10">The sequence shown here is derived from an EMBL/GenBank/DDBJ whole genome shotgun (WGS) entry which is preliminary data.</text>
</comment>
<evidence type="ECO:0000256" key="4">
    <source>
        <dbReference type="ARBA" id="ARBA00022833"/>
    </source>
</evidence>
<comment type="similarity">
    <text evidence="6">Belongs to the snail C2H2-type zinc-finger protein family.</text>
</comment>
<keyword evidence="11" id="KW-1185">Reference proteome</keyword>
<dbReference type="GO" id="GO:0000978">
    <property type="term" value="F:RNA polymerase II cis-regulatory region sequence-specific DNA binding"/>
    <property type="evidence" value="ECO:0007669"/>
    <property type="project" value="TreeGrafter"/>
</dbReference>
<dbReference type="Gene3D" id="3.30.160.60">
    <property type="entry name" value="Classic Zinc Finger"/>
    <property type="match status" value="2"/>
</dbReference>
<evidence type="ECO:0000256" key="1">
    <source>
        <dbReference type="ARBA" id="ARBA00022723"/>
    </source>
</evidence>
<organism evidence="10 11">
    <name type="scientific">Halocaridina rubra</name>
    <name type="common">Hawaiian red shrimp</name>
    <dbReference type="NCBI Taxonomy" id="373956"/>
    <lineage>
        <taxon>Eukaryota</taxon>
        <taxon>Metazoa</taxon>
        <taxon>Ecdysozoa</taxon>
        <taxon>Arthropoda</taxon>
        <taxon>Crustacea</taxon>
        <taxon>Multicrustacea</taxon>
        <taxon>Malacostraca</taxon>
        <taxon>Eumalacostraca</taxon>
        <taxon>Eucarida</taxon>
        <taxon>Decapoda</taxon>
        <taxon>Pleocyemata</taxon>
        <taxon>Caridea</taxon>
        <taxon>Atyoidea</taxon>
        <taxon>Atyidae</taxon>
        <taxon>Halocaridina</taxon>
    </lineage>
</organism>
<evidence type="ECO:0000259" key="9">
    <source>
        <dbReference type="PROSITE" id="PS50157"/>
    </source>
</evidence>
<sequence>MMANPYWLFPTVPTNTNATLPCAHCKKALTYMDSVVLCEGLCKRWFHTKCAKIPDTKYRVIQDKEENKMLGLKCAWSCKDCRDRPDPGRDPEFENFVRERLGKLGQVLEYLVSKLQDVENRQKTQEAEFTKHWQQQQATIVAIQGAAVSSPRIYHEYNTQGHHAGQQLANAQQQQQTNKEIQGYAAPMEHKILHEVKLKMDGSQVTKQEVEAQTSDNLHLMRPLIDPISGQEIEAAQGQDGDALYSFTGNFTGASASTQNQTAQPTGLKEAMECHYGDCKCIKQENQQEASAQTSTTSSGNFKPCSGKHCNCTCKTHKIVIASKKEHAGKIHKCPHCDFTSKRSDNVRRHMLRHTGEKPHKCPHCDYSAKRPHSIKKHIENIHSKELREFAVKSGRFGRPRHQRNDNR</sequence>
<dbReference type="SUPFAM" id="SSF57667">
    <property type="entry name" value="beta-beta-alpha zinc fingers"/>
    <property type="match status" value="1"/>
</dbReference>
<reference evidence="10 11" key="1">
    <citation type="submission" date="2023-11" db="EMBL/GenBank/DDBJ databases">
        <title>Halocaridina rubra genome assembly.</title>
        <authorList>
            <person name="Smith C."/>
        </authorList>
    </citation>
    <scope>NUCLEOTIDE SEQUENCE [LARGE SCALE GENOMIC DNA]</scope>
    <source>
        <strain evidence="10">EP-1</strain>
        <tissue evidence="10">Whole</tissue>
    </source>
</reference>
<keyword evidence="2" id="KW-0677">Repeat</keyword>
<evidence type="ECO:0000256" key="3">
    <source>
        <dbReference type="ARBA" id="ARBA00022771"/>
    </source>
</evidence>
<dbReference type="PROSITE" id="PS50016">
    <property type="entry name" value="ZF_PHD_2"/>
    <property type="match status" value="1"/>
</dbReference>
<evidence type="ECO:0000256" key="7">
    <source>
        <dbReference type="PROSITE-ProRule" id="PRU00042"/>
    </source>
</evidence>
<dbReference type="SMART" id="SM00249">
    <property type="entry name" value="PHD"/>
    <property type="match status" value="1"/>
</dbReference>
<dbReference type="Pfam" id="PF00628">
    <property type="entry name" value="PHD"/>
    <property type="match status" value="1"/>
</dbReference>
<feature type="domain" description="PHD-type" evidence="8">
    <location>
        <begin position="19"/>
        <end position="84"/>
    </location>
</feature>
<dbReference type="InterPro" id="IPR036236">
    <property type="entry name" value="Znf_C2H2_sf"/>
</dbReference>
<dbReference type="PROSITE" id="PS50157">
    <property type="entry name" value="ZINC_FINGER_C2H2_2"/>
    <property type="match status" value="1"/>
</dbReference>
<dbReference type="InterPro" id="IPR019787">
    <property type="entry name" value="Znf_PHD-finger"/>
</dbReference>
<dbReference type="GO" id="GO:0008270">
    <property type="term" value="F:zinc ion binding"/>
    <property type="evidence" value="ECO:0007669"/>
    <property type="project" value="UniProtKB-KW"/>
</dbReference>
<evidence type="ECO:0000313" key="10">
    <source>
        <dbReference type="EMBL" id="KAK7076046.1"/>
    </source>
</evidence>
<evidence type="ECO:0000313" key="11">
    <source>
        <dbReference type="Proteomes" id="UP001381693"/>
    </source>
</evidence>
<evidence type="ECO:0000256" key="6">
    <source>
        <dbReference type="ARBA" id="ARBA00037948"/>
    </source>
</evidence>
<dbReference type="InterPro" id="IPR001965">
    <property type="entry name" value="Znf_PHD"/>
</dbReference>
<keyword evidence="4" id="KW-0862">Zinc</keyword>
<dbReference type="SUPFAM" id="SSF57903">
    <property type="entry name" value="FYVE/PHD zinc finger"/>
    <property type="match status" value="1"/>
</dbReference>
<evidence type="ECO:0000256" key="5">
    <source>
        <dbReference type="ARBA" id="ARBA00023242"/>
    </source>
</evidence>
<dbReference type="EMBL" id="JAXCGZ010009896">
    <property type="protein sequence ID" value="KAK7076046.1"/>
    <property type="molecule type" value="Genomic_DNA"/>
</dbReference>
<dbReference type="InterPro" id="IPR013083">
    <property type="entry name" value="Znf_RING/FYVE/PHD"/>
</dbReference>
<dbReference type="Gene3D" id="3.30.40.10">
    <property type="entry name" value="Zinc/RING finger domain, C3HC4 (zinc finger)"/>
    <property type="match status" value="1"/>
</dbReference>
<dbReference type="InterPro" id="IPR013087">
    <property type="entry name" value="Znf_C2H2_type"/>
</dbReference>
<dbReference type="InterPro" id="IPR019786">
    <property type="entry name" value="Zinc_finger_PHD-type_CS"/>
</dbReference>
<dbReference type="Proteomes" id="UP001381693">
    <property type="component" value="Unassembled WGS sequence"/>
</dbReference>
<evidence type="ECO:0000259" key="8">
    <source>
        <dbReference type="PROSITE" id="PS50016"/>
    </source>
</evidence>
<protein>
    <submittedName>
        <fullName evidence="10">Uncharacterized protein</fullName>
    </submittedName>
</protein>
<dbReference type="PANTHER" id="PTHR24388:SF104">
    <property type="entry name" value="AT-RICH BINDING PROTEIN-RELATED"/>
    <property type="match status" value="1"/>
</dbReference>
<feature type="domain" description="C2H2-type" evidence="9">
    <location>
        <begin position="332"/>
        <end position="359"/>
    </location>
</feature>
<dbReference type="InterPro" id="IPR050527">
    <property type="entry name" value="Snail/Krueppel_Znf"/>
</dbReference>